<dbReference type="EMBL" id="CM055729">
    <property type="protein sequence ID" value="KAJ8015188.1"/>
    <property type="molecule type" value="Genomic_DNA"/>
</dbReference>
<evidence type="ECO:0000313" key="1">
    <source>
        <dbReference type="EMBL" id="KAJ8015188.1"/>
    </source>
</evidence>
<name>A0ACC2HI90_DALPE</name>
<proteinExistence type="predicted"/>
<reference evidence="1" key="1">
    <citation type="submission" date="2021-05" db="EMBL/GenBank/DDBJ databases">
        <authorList>
            <person name="Pan Q."/>
            <person name="Jouanno E."/>
            <person name="Zahm M."/>
            <person name="Klopp C."/>
            <person name="Cabau C."/>
            <person name="Louis A."/>
            <person name="Berthelot C."/>
            <person name="Parey E."/>
            <person name="Roest Crollius H."/>
            <person name="Montfort J."/>
            <person name="Robinson-Rechavi M."/>
            <person name="Bouchez O."/>
            <person name="Lampietro C."/>
            <person name="Lopez Roques C."/>
            <person name="Donnadieu C."/>
            <person name="Postlethwait J."/>
            <person name="Bobe J."/>
            <person name="Dillon D."/>
            <person name="Chandos A."/>
            <person name="von Hippel F."/>
            <person name="Guiguen Y."/>
        </authorList>
    </citation>
    <scope>NUCLEOTIDE SEQUENCE</scope>
    <source>
        <strain evidence="1">YG-Jan2019</strain>
    </source>
</reference>
<comment type="caution">
    <text evidence="1">The sequence shown here is derived from an EMBL/GenBank/DDBJ whole genome shotgun (WGS) entry which is preliminary data.</text>
</comment>
<gene>
    <name evidence="1" type="ORF">DPEC_G00023540</name>
</gene>
<sequence length="1239" mass="136558">MAAEDVSVLVPWLRLRAVLLLFLVLQLLHPLAMCAQCPRGCSCPGLKEVHCTFRHLTSAPRNLPKDTQKVNLGYNNLQAVGGSEFTHLRHLEMLMLHGNDITAVSPGAFYSLRSLQILKLSYNKLKAVTASMFEGLVGLVRLHLDRNNIDFIEPYTFSGLTSLKLLQLEGNKLRDLHPHSFVTISFLGNFWSSGLRHLHLSDNQLQYLQPRTLQLLGKLELLSLHGNPWTCDCHLLWLLEWNNKHDGVIKCKKEPNAASDGNCVMCSTPQPLNGSQVLRLSAGQLTCERPSLGSPLKNWDSPGWDEADSEPDIPYTRDLEHPLGHLTFILSDNHGNTAHVACDAQRPSESSSMTWQYTRTPGEVTVNVSLTSHLECEVDRDVLQNLWKLVAYYYESPAILEREARKENASRVTYRYSQVHNEDTIYFTDLKGHITAEPAWLLQPRVTLQLNRRQTTTKKLALDFTTFISKEISGRGEEDVPSSWALIQRGNPGRVQSVLEGSEVSLGCTTISSGSQSVEWMMPDLSILDESKSGLALSEGGDLVISNASVSNSGVYHCIIRTENDVDMVPVRLTVKERLLSPNALNGKKMEVGIGESISLPCHVTSTQPSETRWYLPNNQILLPSQPKGRLFVNQNGTLVIKETTHEDTGEYSCLATNLYGVDMLAHMVVVTGEEDSGAGGNGDIKSAGVVATTGESILFLNEIEIEGSGFQEKLRPRATQSPKRVGGRPRHPGRFLRPGMNVKRVKDNKRKQNKSVKELDPNRWAEILAKANAKASTLPPTTQPPHPCVALSPWFKATSCIDREAEVAPSASGSGLWGHQWTRNHSPDSQIIFLNLSLTGQRHKRQVPPTTALPVPTSRLYSTASVLYGSRWHWAPKRTGTALPFPNLMGSGVRPRITTANTVSVSVLAEGDVLLPCEASGEPQPALSWTKVSTGATIQANTKHGQRFEVLKNGTFVIKNVQLQDRGQYLCTAQNTFGSDRIVITVAVQTQPPKIIDSHSTEVQVYLGKPISIDCVASGKPQAQISWILPDRTFVRDVGDLDRPAVLLPNGTLRIQSANFSSKGDYKCIASNAAGADTVTRHIHVAALPPAIGEEASESVAVHPGRSVYVHCTARAEPAPVLKWGLPSGLHVKPSQFLGRRLFVFPNGTLYIKNISPADSGRYECSATNPVGVARRVLHLSVRQEVPGPRQTQQPSQQHRVTAMYGSTVYLHCPVSTGSPRGTLWQLPSKRLLEHRYR</sequence>
<protein>
    <submittedName>
        <fullName evidence="1">Uncharacterized protein</fullName>
    </submittedName>
</protein>
<accession>A0ACC2HI90</accession>
<dbReference type="Proteomes" id="UP001157502">
    <property type="component" value="Chromosome 2"/>
</dbReference>
<organism evidence="1 2">
    <name type="scientific">Dallia pectoralis</name>
    <name type="common">Alaska blackfish</name>
    <dbReference type="NCBI Taxonomy" id="75939"/>
    <lineage>
        <taxon>Eukaryota</taxon>
        <taxon>Metazoa</taxon>
        <taxon>Chordata</taxon>
        <taxon>Craniata</taxon>
        <taxon>Vertebrata</taxon>
        <taxon>Euteleostomi</taxon>
        <taxon>Actinopterygii</taxon>
        <taxon>Neopterygii</taxon>
        <taxon>Teleostei</taxon>
        <taxon>Protacanthopterygii</taxon>
        <taxon>Esociformes</taxon>
        <taxon>Umbridae</taxon>
        <taxon>Dallia</taxon>
    </lineage>
</organism>
<keyword evidence="2" id="KW-1185">Reference proteome</keyword>
<evidence type="ECO:0000313" key="2">
    <source>
        <dbReference type="Proteomes" id="UP001157502"/>
    </source>
</evidence>